<name>A0A7W6JWA1_9SPHN</name>
<protein>
    <submittedName>
        <fullName evidence="6">AraC family transcriptional regulator</fullName>
    </submittedName>
</protein>
<evidence type="ECO:0000313" key="6">
    <source>
        <dbReference type="EMBL" id="MBB4100725.1"/>
    </source>
</evidence>
<dbReference type="RefSeq" id="WP_184000002.1">
    <property type="nucleotide sequence ID" value="NZ_JACIEH010000003.1"/>
</dbReference>
<keyword evidence="4" id="KW-0804">Transcription</keyword>
<dbReference type="PANTHER" id="PTHR46796:SF2">
    <property type="entry name" value="TRANSCRIPTIONAL REGULATORY PROTEIN"/>
    <property type="match status" value="1"/>
</dbReference>
<dbReference type="InterPro" id="IPR014710">
    <property type="entry name" value="RmlC-like_jellyroll"/>
</dbReference>
<dbReference type="PROSITE" id="PS01124">
    <property type="entry name" value="HTH_ARAC_FAMILY_2"/>
    <property type="match status" value="1"/>
</dbReference>
<feature type="domain" description="HTH araC/xylS-type" evidence="5">
    <location>
        <begin position="152"/>
        <end position="250"/>
    </location>
</feature>
<evidence type="ECO:0000256" key="1">
    <source>
        <dbReference type="ARBA" id="ARBA00023015"/>
    </source>
</evidence>
<dbReference type="SMART" id="SM00342">
    <property type="entry name" value="HTH_ARAC"/>
    <property type="match status" value="1"/>
</dbReference>
<dbReference type="Pfam" id="PF12833">
    <property type="entry name" value="HTH_18"/>
    <property type="match status" value="1"/>
</dbReference>
<dbReference type="AlphaFoldDB" id="A0A7W6JWA1"/>
<gene>
    <name evidence="6" type="ORF">GGR46_004297</name>
</gene>
<dbReference type="PANTHER" id="PTHR46796">
    <property type="entry name" value="HTH-TYPE TRANSCRIPTIONAL ACTIVATOR RHAS-RELATED"/>
    <property type="match status" value="1"/>
</dbReference>
<sequence length="251" mass="27555">MGVQFESLRTRRYPAGSSMADHFHETPSLCILIAGDYEEAVRGRSEQYRAGSLSFCPPYEPHAQRIGRSGASKLLLEPNTPVLAFLAEHIRLEEAPAIHTPAAAEIGRRMVAELSINDAFSSIALEGLGQELLALFGRSASQRADVPARWLRDACAYLAEHGHEPHDLRAIAAAVGCDPVRLSRGFRRKFGHTIGQHQRKLRVVAASELLAATRMPLAEIAQSCGFYDQSHLTRVFKAEVGCTPAAFRKRS</sequence>
<organism evidence="6 7">
    <name type="scientific">Sphingomonas kyeonggiensis</name>
    <dbReference type="NCBI Taxonomy" id="1268553"/>
    <lineage>
        <taxon>Bacteria</taxon>
        <taxon>Pseudomonadati</taxon>
        <taxon>Pseudomonadota</taxon>
        <taxon>Alphaproteobacteria</taxon>
        <taxon>Sphingomonadales</taxon>
        <taxon>Sphingomonadaceae</taxon>
        <taxon>Sphingomonas</taxon>
    </lineage>
</organism>
<proteinExistence type="predicted"/>
<comment type="caution">
    <text evidence="6">The sequence shown here is derived from an EMBL/GenBank/DDBJ whole genome shotgun (WGS) entry which is preliminary data.</text>
</comment>
<evidence type="ECO:0000256" key="3">
    <source>
        <dbReference type="ARBA" id="ARBA00023159"/>
    </source>
</evidence>
<dbReference type="Gene3D" id="1.10.10.60">
    <property type="entry name" value="Homeodomain-like"/>
    <property type="match status" value="2"/>
</dbReference>
<dbReference type="InterPro" id="IPR018060">
    <property type="entry name" value="HTH_AraC"/>
</dbReference>
<keyword evidence="3" id="KW-0010">Activator</keyword>
<dbReference type="Gene3D" id="2.60.120.10">
    <property type="entry name" value="Jelly Rolls"/>
    <property type="match status" value="1"/>
</dbReference>
<evidence type="ECO:0000256" key="2">
    <source>
        <dbReference type="ARBA" id="ARBA00023125"/>
    </source>
</evidence>
<accession>A0A7W6JWA1</accession>
<dbReference type="EMBL" id="JACIEH010000003">
    <property type="protein sequence ID" value="MBB4100725.1"/>
    <property type="molecule type" value="Genomic_DNA"/>
</dbReference>
<keyword evidence="2" id="KW-0238">DNA-binding</keyword>
<evidence type="ECO:0000259" key="5">
    <source>
        <dbReference type="PROSITE" id="PS01124"/>
    </source>
</evidence>
<dbReference type="PROSITE" id="PS00041">
    <property type="entry name" value="HTH_ARAC_FAMILY_1"/>
    <property type="match status" value="1"/>
</dbReference>
<evidence type="ECO:0000313" key="7">
    <source>
        <dbReference type="Proteomes" id="UP000557392"/>
    </source>
</evidence>
<keyword evidence="1" id="KW-0805">Transcription regulation</keyword>
<reference evidence="6 7" key="1">
    <citation type="submission" date="2020-08" db="EMBL/GenBank/DDBJ databases">
        <title>Genomic Encyclopedia of Type Strains, Phase IV (KMG-IV): sequencing the most valuable type-strain genomes for metagenomic binning, comparative biology and taxonomic classification.</title>
        <authorList>
            <person name="Goeker M."/>
        </authorList>
    </citation>
    <scope>NUCLEOTIDE SEQUENCE [LARGE SCALE GENOMIC DNA]</scope>
    <source>
        <strain evidence="6 7">DSM 101806</strain>
    </source>
</reference>
<dbReference type="SUPFAM" id="SSF46689">
    <property type="entry name" value="Homeodomain-like"/>
    <property type="match status" value="2"/>
</dbReference>
<evidence type="ECO:0000256" key="4">
    <source>
        <dbReference type="ARBA" id="ARBA00023163"/>
    </source>
</evidence>
<dbReference type="InterPro" id="IPR037923">
    <property type="entry name" value="HTH-like"/>
</dbReference>
<dbReference type="GO" id="GO:0003700">
    <property type="term" value="F:DNA-binding transcription factor activity"/>
    <property type="evidence" value="ECO:0007669"/>
    <property type="project" value="InterPro"/>
</dbReference>
<dbReference type="SUPFAM" id="SSF51215">
    <property type="entry name" value="Regulatory protein AraC"/>
    <property type="match status" value="1"/>
</dbReference>
<dbReference type="InterPro" id="IPR009057">
    <property type="entry name" value="Homeodomain-like_sf"/>
</dbReference>
<dbReference type="GO" id="GO:0043565">
    <property type="term" value="F:sequence-specific DNA binding"/>
    <property type="evidence" value="ECO:0007669"/>
    <property type="project" value="InterPro"/>
</dbReference>
<dbReference type="InterPro" id="IPR050204">
    <property type="entry name" value="AraC_XylS_family_regulators"/>
</dbReference>
<dbReference type="InterPro" id="IPR018062">
    <property type="entry name" value="HTH_AraC-typ_CS"/>
</dbReference>
<keyword evidence="7" id="KW-1185">Reference proteome</keyword>
<dbReference type="Proteomes" id="UP000557392">
    <property type="component" value="Unassembled WGS sequence"/>
</dbReference>